<feature type="domain" description="Carrier" evidence="12">
    <location>
        <begin position="1126"/>
        <end position="1201"/>
    </location>
</feature>
<comment type="subcellular location">
    <subcellularLocation>
        <location evidence="1">Cytoplasm</location>
    </subcellularLocation>
</comment>
<dbReference type="InterPro" id="IPR000960">
    <property type="entry name" value="Flavin_mOase"/>
</dbReference>
<keyword evidence="6" id="KW-0808">Transferase</keyword>
<dbReference type="Pfam" id="PF00698">
    <property type="entry name" value="Acyl_transf_1"/>
    <property type="match status" value="2"/>
</dbReference>
<keyword evidence="9" id="KW-0560">Oxidoreductase</keyword>
<dbReference type="Pfam" id="PF22336">
    <property type="entry name" value="RhiE-like_linker"/>
    <property type="match status" value="2"/>
</dbReference>
<dbReference type="NCBIfam" id="TIGR00128">
    <property type="entry name" value="fabD"/>
    <property type="match status" value="1"/>
</dbReference>
<sequence>MNAAYVFPGQGAQYKGMGRDVFDEFPDYVRQADEILGYSIKALCLEDRDRVLSKTEYTQPALYTVGALMYLAQARKGHADGVRYLAGHSLGEYCALFAAGAFDFSTGLKLVQRRGQLMSQAPKGAMVAIIGLSVERVRDLLLTSNLEAVDLANINSGDQIILSGLYDDIHSSETRLIFEQAGARYIPLDVSAAFHSRYMTEVERQFSDYLAGFELRPLKTDVIANVTARPYPRDDYASLLSQQISSPVKWYETISWLLARNCRNIEQIGPGAVLTKLTSSIMKTPMPIVNDPVAAPLKTHGTNGTVFMYGGQGTQYFQMGRQLYDENPVFRRQLDACSALVQPELGQSLVQIMYDDRRQIYDPFNAILHTHPALFSIGYSLTAVMRAAGIEPRAVLGYSLGEYIGLTVAGCLSWEDGLRLTMRQAQVLANDCALGGMLSVLAPLAHFDRYPDVYQGVELAAVNFAENFCVAGPRAALDRVKTSLSEMDVLSLELPVLYPFHSSHLEFVRAKVMALADGVEMRPPRIPYYSSTYGRTVEARDLLNPGEYIWNIVRKKVDFHALIRGLALGTSPNVFVDLSATGSLANFIKYTELDSKRYHHAINRFGKDASNQTSRDFPIDVGFHHIFGSIARTRPHAIAISDGDRHLNYADLDWHSSQLAGYLVERGVALGARVSIFMNRSVDLVVAMLAVAKAGGAYVPLDPAYPEQRLRDMLADSGTLLILTHGVLEETATALAGGRCECIVIDAQWSRIRMSPAQPTTQALVDGQLAYVIYTSGSTGQPKGVMISHAALTNFLLSMAEMPGMADDDVLLAVTTHCFDISGLELLLPLVSGGRCWLCPTQTAADAHRLMALIGQVKPTMMQATPATWMMLFQAGWSNAEQVRILCGGEPLSDTLKNFFAQTRSEIWNMYGPTETTIWSTVDKLDFAQPVSIGRPIANTRIYIMREDQSLCGIDEPGELCIAGAGLAEGYLNKPALTAEKFIANPFEPGGRLYRTGDLACWRAQGVITHLGRIDNQVKIRGYRVETGEIEARLDAYPGIRQSVVVVKENAGGGQLVAYWVPADSARPSGWSGEALRIYLSEHLPGYMVPAFFIELEQIPLTPSGKLDRKELSRRPVSASNSVQSADSGEVVQYIISEWHRLLGVDNIRADSRFVAIGGDSITANMFITNLNRTFGCELTVASLSHDETPSKIAQLVLTPSLLAVAESAGGTARTRDTGSVHGADRHALPKAARTDRESMMEHAGQGGARGVERHDIAIVGMAGKFPLADTVEAFWDHVVNGRNCISAAALARPALLGDNGGAAQDATDLAAAWGGFMLGVFDFDPAFFRISPREAELMDPQQRLMLTCVWHALEDAGIAPEVFRRRRSGVFVAASQNNYAVDAAKWAENKGYLVTGHVTSMIPNRISFLLDLFGPSECVETTCSSSLVALHRAVRAIRYRECEQAIVGGINLLISPDYFESYHAMGLLSSDQATRTFQSEASGYVRSEALGVVILKPLEQAIEDNDTIHAVIKGTSVNHGGSAASLTVPNKQGIAAAIRDAITDSGIAAETIGYIEAHGTGSLAGDDIEVDALRSALEPLVGDGWTHQDCMLSGLKPSIGHSEVASGMAALIKVVSAIRYGVIPGTPGIREQDVAARWPGIPFRLSSANHTWQSARGPDGKPLPRRAGINSYGFGVNAHVIVEEYQQADGAARDLPVAASGGAPYVAVFSARTAHELALVLQDMQAFLGRNPNCNFADLIHTLQVGRQALEVRLTIVAATVFELTSKLEQATRMLAAAEPNASSVAHSLGDVFYSGVPLGEAGSHGSYAVADLDANPAALAKAWTSGGRVRWAGIGGIYRRLPLPKYPFQHKEYCAGRSVTNTARRKRICVVGAGPGGLVMAKSLLEENHEPVVYESQPSLGGVWNLSRDKVVGTYSTTRFQNSKDTSFFSDFYPGDMEDMFPSVHDVRSYLEAYADRFDLKRHIHCGSRVTSVREVGQRWQVEIETGDQRRIEEFDGVALCHGRYQIPRRLEIEGLDTLKGQLLHAGQYFDHSPFVGKRVLVIGNGVSGMDIATEASKVADAVYWSIRSRKFILPRMVGFLPNDFVSPVNLLLDQRLRGQRYLDRLELSVPVFNEAFERSGLRPSLDELLRHPFIHINDEVVELVAAGRIKTVFGQVDRFDGNACFHRGDDVAIEDIDVVVECSGYRTDALWHYLEGVDAQRDFAMGLFYRSNPMLVNQYGLQEIGVVGTFPYLEMAARWYAQIVSGNYTLSAEELALAADTRQIVMGPLASIVIGMKLGLVPDPCVQFKEFWALLNTPSFPAQFRLRGRHANPDAPMIVDTCRQRSFVHGEAQDPEIRRLKFRLLAGLGVETLRQLLRQQQITELEYAEALKHLAEPLIIDWQSQFLTPYSDEVGAQDTQSAPGDSLMDDNHGEYLRLIKMLKESTMDGDDFLLELKALSRSVRDGAITEAKAVEVIRDLHRAMQSFEAEVGTSKSQILAELTGFLCDTIGCTAQEVEPERGLAYYGFNSISLTEFSRRIADRYVLKLAPSAFLEHPSLAALSAYLAAKLPPEAGAPAPAQAIKADITTRLAAASLDAPAVRKGANQEGAAFLGQGVLERADDIAIVGIGARLPKSASLSDFWRKLVADEPFISEVPADRWDWQAVFGDPAVANKTDCYHGAFIDDVKSFDAMHFNIAPNEAALIDPQHRLVLQAVWETLESAGYTTAQLKQKRVGVFFGIERQDYAELIRAGGIEIDGYLNTGNASGMLVNRIAHFFDWRGPVSTVDAACASSFVAIDEAVTALRTGRAELAIAGGVNLLLTSDANIYNRKLGLFTGEGTIRPFDKQADGHVFSDGIGVVMLKPLSAAKRDNDTIHGVIKGLSVRHGGRSMYLTMPNIGIHRETIAEALEQAGLTAEAIDYIEAQGTANPLADDIELHAFHDIFRDRRAGKPKLGTLKGQLGHFSGASGVISLLKVILSLQTNTLIKIANLKELNWAADEGAFACEPLQETDEWRPKMRDGERLPRHVGIHNFGFGGVTGHLVLAEYIDARPAALRDTVFDEQVIVLSARTADQLDQLVRRLLEFLARQDWPLQGVLTYTLDDIAYTLQTGRDDWDHRAVVFADSLSSLATNLARYLEGPEDSRAFLKREAEAGKDVRQLFENPEMQSAMRHWLETRNLRSLARVWAVGVKVDWASLYAGVPLPKKVGLPTYPFAQRQLWIPARAAGHQPVARDQGAALEAAAAAAAPSRVETMPAQLNGMIPTLNGTGAMTPRLLACSEAFVEYAALAGGEVMDMGCAYGVATIAALEHGAQRVLAVDIDARHLSILSDQLSPSLRGRLATRCGSLPEMDCPENHFTAIHAARVLHFLPPDAFRESIHKMARWLAPGGKLFITCDSPYFPHWSARVPDYERLAAEGEAWPGYIADLCAYFQQRAEAGGGHAMDIGEHATTMLSGTDLINLIDPDTLVRECELAGLEVEEVGFEGLAIDDDEMALSGTEHTSIVAVKPVH</sequence>
<dbReference type="CDD" id="cd12116">
    <property type="entry name" value="A_NRPS_Ta1_like"/>
    <property type="match status" value="1"/>
</dbReference>
<dbReference type="SUPFAM" id="SSF51905">
    <property type="entry name" value="FAD/NAD(P)-binding domain"/>
    <property type="match status" value="1"/>
</dbReference>
<dbReference type="SUPFAM" id="SSF56801">
    <property type="entry name" value="Acetyl-CoA synthetase-like"/>
    <property type="match status" value="1"/>
</dbReference>
<evidence type="ECO:0000313" key="14">
    <source>
        <dbReference type="EMBL" id="KAG0323535.1"/>
    </source>
</evidence>
<dbReference type="InterPro" id="IPR020845">
    <property type="entry name" value="AMP-binding_CS"/>
</dbReference>
<comment type="caution">
    <text evidence="14">The sequence shown here is derived from an EMBL/GenBank/DDBJ whole genome shotgun (WGS) entry which is preliminary data.</text>
</comment>
<dbReference type="Pfam" id="PF00743">
    <property type="entry name" value="FMO-like"/>
    <property type="match status" value="1"/>
</dbReference>
<dbReference type="InterPro" id="IPR036736">
    <property type="entry name" value="ACP-like_sf"/>
</dbReference>
<dbReference type="InterPro" id="IPR016039">
    <property type="entry name" value="Thiolase-like"/>
</dbReference>
<evidence type="ECO:0000256" key="2">
    <source>
        <dbReference type="ARBA" id="ARBA00022450"/>
    </source>
</evidence>
<organism evidence="14 15">
    <name type="scientific">Linnemannia gamsii</name>
    <dbReference type="NCBI Taxonomy" id="64522"/>
    <lineage>
        <taxon>Eukaryota</taxon>
        <taxon>Fungi</taxon>
        <taxon>Fungi incertae sedis</taxon>
        <taxon>Mucoromycota</taxon>
        <taxon>Mortierellomycotina</taxon>
        <taxon>Mortierellomycetes</taxon>
        <taxon>Mortierellales</taxon>
        <taxon>Mortierellaceae</taxon>
        <taxon>Linnemannia</taxon>
    </lineage>
</organism>
<dbReference type="Gene3D" id="3.40.50.150">
    <property type="entry name" value="Vaccinia Virus protein VP39"/>
    <property type="match status" value="1"/>
</dbReference>
<dbReference type="GO" id="GO:0006633">
    <property type="term" value="P:fatty acid biosynthetic process"/>
    <property type="evidence" value="ECO:0007669"/>
    <property type="project" value="InterPro"/>
</dbReference>
<dbReference type="SUPFAM" id="SSF52151">
    <property type="entry name" value="FabD/lysophospholipase-like"/>
    <property type="match status" value="2"/>
</dbReference>
<feature type="domain" description="Ketosynthase family 3 (KS3)" evidence="13">
    <location>
        <begin position="1254"/>
        <end position="1685"/>
    </location>
</feature>
<dbReference type="Gene3D" id="1.10.1240.100">
    <property type="match status" value="2"/>
</dbReference>
<dbReference type="GO" id="GO:0004314">
    <property type="term" value="F:[acyl-carrier-protein] S-malonyltransferase activity"/>
    <property type="evidence" value="ECO:0007669"/>
    <property type="project" value="InterPro"/>
</dbReference>
<dbReference type="InterPro" id="IPR020806">
    <property type="entry name" value="PKS_PP-bd"/>
</dbReference>
<dbReference type="InterPro" id="IPR014031">
    <property type="entry name" value="Ketoacyl_synth_C"/>
</dbReference>
<dbReference type="InterPro" id="IPR018201">
    <property type="entry name" value="Ketoacyl_synth_AS"/>
</dbReference>
<evidence type="ECO:0000256" key="3">
    <source>
        <dbReference type="ARBA" id="ARBA00022490"/>
    </source>
</evidence>
<dbReference type="InterPro" id="IPR020946">
    <property type="entry name" value="Flavin_mOase-like"/>
</dbReference>
<dbReference type="PROSITE" id="PS00606">
    <property type="entry name" value="KS3_1"/>
    <property type="match status" value="1"/>
</dbReference>
<comment type="similarity">
    <text evidence="10">Belongs to the NRP synthetase family.</text>
</comment>
<dbReference type="CDD" id="cd02440">
    <property type="entry name" value="AdoMet_MTases"/>
    <property type="match status" value="1"/>
</dbReference>
<keyword evidence="4" id="KW-0597">Phosphoprotein</keyword>
<evidence type="ECO:0000256" key="4">
    <source>
        <dbReference type="ARBA" id="ARBA00022553"/>
    </source>
</evidence>
<dbReference type="SUPFAM" id="SSF53901">
    <property type="entry name" value="Thiolase-like"/>
    <property type="match status" value="2"/>
</dbReference>
<feature type="compositionally biased region" description="Basic and acidic residues" evidence="11">
    <location>
        <begin position="1214"/>
        <end position="1237"/>
    </location>
</feature>
<proteinExistence type="inferred from homology"/>
<feature type="domain" description="Carrier" evidence="12">
    <location>
        <begin position="2472"/>
        <end position="2553"/>
    </location>
</feature>
<dbReference type="InterPro" id="IPR009081">
    <property type="entry name" value="PP-bd_ACP"/>
</dbReference>
<dbReference type="Gene3D" id="3.30.300.30">
    <property type="match status" value="1"/>
</dbReference>
<dbReference type="SUPFAM" id="SSF55048">
    <property type="entry name" value="Probable ACP-binding domain of malonyl-CoA ACP transacylase"/>
    <property type="match status" value="1"/>
</dbReference>
<evidence type="ECO:0000259" key="13">
    <source>
        <dbReference type="PROSITE" id="PS52004"/>
    </source>
</evidence>
<dbReference type="InterPro" id="IPR004410">
    <property type="entry name" value="Malonyl_CoA-ACP_transAc_FabD"/>
</dbReference>
<dbReference type="GO" id="GO:0004315">
    <property type="term" value="F:3-oxoacyl-[acyl-carrier-protein] synthase activity"/>
    <property type="evidence" value="ECO:0007669"/>
    <property type="project" value="InterPro"/>
</dbReference>
<name>A0A9P6UXC7_9FUNG</name>
<evidence type="ECO:0000259" key="12">
    <source>
        <dbReference type="PROSITE" id="PS50075"/>
    </source>
</evidence>
<dbReference type="InterPro" id="IPR014043">
    <property type="entry name" value="Acyl_transferase_dom"/>
</dbReference>
<evidence type="ECO:0000256" key="11">
    <source>
        <dbReference type="SAM" id="MobiDB-lite"/>
    </source>
</evidence>
<dbReference type="GO" id="GO:0005886">
    <property type="term" value="C:plasma membrane"/>
    <property type="evidence" value="ECO:0007669"/>
    <property type="project" value="TreeGrafter"/>
</dbReference>
<dbReference type="SUPFAM" id="SSF47336">
    <property type="entry name" value="ACP-like"/>
    <property type="match status" value="2"/>
</dbReference>
<evidence type="ECO:0000256" key="9">
    <source>
        <dbReference type="ARBA" id="ARBA00023002"/>
    </source>
</evidence>
<dbReference type="InterPro" id="IPR000873">
    <property type="entry name" value="AMP-dep_synth/lig_dom"/>
</dbReference>
<evidence type="ECO:0000256" key="5">
    <source>
        <dbReference type="ARBA" id="ARBA00022630"/>
    </source>
</evidence>
<evidence type="ECO:0000256" key="6">
    <source>
        <dbReference type="ARBA" id="ARBA00022679"/>
    </source>
</evidence>
<evidence type="ECO:0000256" key="10">
    <source>
        <dbReference type="ARBA" id="ARBA00029454"/>
    </source>
</evidence>
<keyword evidence="3" id="KW-0963">Cytoplasm</keyword>
<dbReference type="NCBIfam" id="TIGR01733">
    <property type="entry name" value="AA-adenyl-dom"/>
    <property type="match status" value="1"/>
</dbReference>
<dbReference type="InterPro" id="IPR041698">
    <property type="entry name" value="Methyltransf_25"/>
</dbReference>
<dbReference type="InterPro" id="IPR020841">
    <property type="entry name" value="PKS_Beta-ketoAc_synthase_dom"/>
</dbReference>
<dbReference type="FunFam" id="3.40.50.980:FF:000001">
    <property type="entry name" value="Non-ribosomal peptide synthetase"/>
    <property type="match status" value="1"/>
</dbReference>
<dbReference type="Gene3D" id="3.40.366.10">
    <property type="entry name" value="Malonyl-Coenzyme A Acyl Carrier Protein, domain 2"/>
    <property type="match status" value="2"/>
</dbReference>
<feature type="region of interest" description="Disordered" evidence="11">
    <location>
        <begin position="1213"/>
        <end position="1237"/>
    </location>
</feature>
<dbReference type="PROSITE" id="PS00455">
    <property type="entry name" value="AMP_BINDING"/>
    <property type="match status" value="1"/>
</dbReference>
<reference evidence="14" key="1">
    <citation type="journal article" date="2020" name="Fungal Divers.">
        <title>Resolving the Mortierellaceae phylogeny through synthesis of multi-gene phylogenetics and phylogenomics.</title>
        <authorList>
            <person name="Vandepol N."/>
            <person name="Liber J."/>
            <person name="Desiro A."/>
            <person name="Na H."/>
            <person name="Kennedy M."/>
            <person name="Barry K."/>
            <person name="Grigoriev I.V."/>
            <person name="Miller A.N."/>
            <person name="O'Donnell K."/>
            <person name="Stajich J.E."/>
            <person name="Bonito G."/>
        </authorList>
    </citation>
    <scope>NUCLEOTIDE SEQUENCE</scope>
    <source>
        <strain evidence="14">NVP60</strain>
    </source>
</reference>
<dbReference type="Gene3D" id="2.30.38.10">
    <property type="entry name" value="Luciferase, Domain 3"/>
    <property type="match status" value="1"/>
</dbReference>
<keyword evidence="5" id="KW-0285">Flavoprotein</keyword>
<dbReference type="Pfam" id="PF02801">
    <property type="entry name" value="Ketoacyl-synt_C"/>
    <property type="match status" value="2"/>
</dbReference>
<dbReference type="Gene3D" id="3.40.50.980">
    <property type="match status" value="2"/>
</dbReference>
<dbReference type="InterPro" id="IPR014030">
    <property type="entry name" value="Ketoacyl_synth_N"/>
</dbReference>
<dbReference type="GO" id="GO:0050660">
    <property type="term" value="F:flavin adenine dinucleotide binding"/>
    <property type="evidence" value="ECO:0007669"/>
    <property type="project" value="InterPro"/>
</dbReference>
<dbReference type="InterPro" id="IPR016036">
    <property type="entry name" value="Malonyl_transacylase_ACP-bd"/>
</dbReference>
<dbReference type="Gene3D" id="1.10.1200.10">
    <property type="entry name" value="ACP-like"/>
    <property type="match status" value="2"/>
</dbReference>
<dbReference type="GO" id="GO:0004312">
    <property type="term" value="F:fatty acid synthase activity"/>
    <property type="evidence" value="ECO:0007669"/>
    <property type="project" value="TreeGrafter"/>
</dbReference>
<feature type="domain" description="Ketosynthase family 3 (KS3)" evidence="13">
    <location>
        <begin position="2604"/>
        <end position="3030"/>
    </location>
</feature>
<keyword evidence="7" id="KW-0677">Repeat</keyword>
<dbReference type="InterPro" id="IPR001227">
    <property type="entry name" value="Ac_transferase_dom_sf"/>
</dbReference>
<dbReference type="InterPro" id="IPR045851">
    <property type="entry name" value="AMP-bd_C_sf"/>
</dbReference>
<dbReference type="PANTHER" id="PTHR43775:SF37">
    <property type="entry name" value="SI:DKEY-61P9.11"/>
    <property type="match status" value="1"/>
</dbReference>
<dbReference type="SMART" id="SM01294">
    <property type="entry name" value="PKS_PP_betabranch"/>
    <property type="match status" value="1"/>
</dbReference>
<evidence type="ECO:0008006" key="16">
    <source>
        <dbReference type="Google" id="ProtNLM"/>
    </source>
</evidence>
<gene>
    <name evidence="14" type="ORF">BGZ97_000023</name>
</gene>
<keyword evidence="15" id="KW-1185">Reference proteome</keyword>
<dbReference type="GO" id="GO:0031177">
    <property type="term" value="F:phosphopantetheine binding"/>
    <property type="evidence" value="ECO:0007669"/>
    <property type="project" value="InterPro"/>
</dbReference>
<dbReference type="Proteomes" id="UP000823405">
    <property type="component" value="Unassembled WGS sequence"/>
</dbReference>
<dbReference type="PROSITE" id="PS50075">
    <property type="entry name" value="CARRIER"/>
    <property type="match status" value="2"/>
</dbReference>
<evidence type="ECO:0000313" key="15">
    <source>
        <dbReference type="Proteomes" id="UP000823405"/>
    </source>
</evidence>
<evidence type="ECO:0000256" key="8">
    <source>
        <dbReference type="ARBA" id="ARBA00022827"/>
    </source>
</evidence>
<dbReference type="SMART" id="SM00823">
    <property type="entry name" value="PKS_PP"/>
    <property type="match status" value="2"/>
</dbReference>
<accession>A0A9P6UXC7</accession>
<dbReference type="OrthoDB" id="329835at2759"/>
<dbReference type="Pfam" id="PF00109">
    <property type="entry name" value="ketoacyl-synt"/>
    <property type="match status" value="2"/>
</dbReference>
<dbReference type="InterPro" id="IPR054514">
    <property type="entry name" value="RhiE-like_linker"/>
</dbReference>
<dbReference type="Pfam" id="PF13193">
    <property type="entry name" value="AMP-binding_C"/>
    <property type="match status" value="1"/>
</dbReference>
<dbReference type="SMART" id="SM00825">
    <property type="entry name" value="PKS_KS"/>
    <property type="match status" value="2"/>
</dbReference>
<dbReference type="InterPro" id="IPR025110">
    <property type="entry name" value="AMP-bd_C"/>
</dbReference>
<dbReference type="Pfam" id="PF00550">
    <property type="entry name" value="PP-binding"/>
    <property type="match status" value="2"/>
</dbReference>
<dbReference type="GO" id="GO:0004499">
    <property type="term" value="F:N,N-dimethylaniline monooxygenase activity"/>
    <property type="evidence" value="ECO:0007669"/>
    <property type="project" value="InterPro"/>
</dbReference>
<evidence type="ECO:0000256" key="1">
    <source>
        <dbReference type="ARBA" id="ARBA00004496"/>
    </source>
</evidence>
<dbReference type="InterPro" id="IPR029063">
    <property type="entry name" value="SAM-dependent_MTases_sf"/>
</dbReference>
<keyword evidence="8" id="KW-0274">FAD</keyword>
<dbReference type="Gene3D" id="3.30.70.250">
    <property type="entry name" value="Malonyl-CoA ACP transacylase, ACP-binding"/>
    <property type="match status" value="1"/>
</dbReference>
<dbReference type="FunFam" id="3.40.50.12780:FF:000012">
    <property type="entry name" value="Non-ribosomal peptide synthetase"/>
    <property type="match status" value="1"/>
</dbReference>
<dbReference type="SMART" id="SM00827">
    <property type="entry name" value="PKS_AT"/>
    <property type="match status" value="2"/>
</dbReference>
<dbReference type="PRINTS" id="PR00370">
    <property type="entry name" value="FMOXYGENASE"/>
</dbReference>
<dbReference type="CDD" id="cd00833">
    <property type="entry name" value="PKS"/>
    <property type="match status" value="2"/>
</dbReference>
<dbReference type="PROSITE" id="PS52004">
    <property type="entry name" value="KS3_2"/>
    <property type="match status" value="2"/>
</dbReference>
<dbReference type="PANTHER" id="PTHR43775">
    <property type="entry name" value="FATTY ACID SYNTHASE"/>
    <property type="match status" value="1"/>
</dbReference>
<dbReference type="InterPro" id="IPR050091">
    <property type="entry name" value="PKS_NRPS_Biosynth_Enz"/>
</dbReference>
<dbReference type="InterPro" id="IPR010071">
    <property type="entry name" value="AA_adenyl_dom"/>
</dbReference>
<dbReference type="Gene3D" id="3.40.47.10">
    <property type="match status" value="2"/>
</dbReference>
<dbReference type="Gene3D" id="3.50.50.60">
    <property type="entry name" value="FAD/NAD(P)-binding domain"/>
    <property type="match status" value="1"/>
</dbReference>
<dbReference type="Pfam" id="PF13649">
    <property type="entry name" value="Methyltransf_25"/>
    <property type="match status" value="1"/>
</dbReference>
<dbReference type="EMBL" id="JAAAIN010000001">
    <property type="protein sequence ID" value="KAG0323535.1"/>
    <property type="molecule type" value="Genomic_DNA"/>
</dbReference>
<protein>
    <recommendedName>
        <fullName evidence="16">[Acyl-carrier-protein] S-malonyltransferase</fullName>
    </recommendedName>
</protein>
<dbReference type="InterPro" id="IPR016035">
    <property type="entry name" value="Acyl_Trfase/lysoPLipase"/>
</dbReference>
<dbReference type="InterPro" id="IPR036188">
    <property type="entry name" value="FAD/NAD-bd_sf"/>
</dbReference>
<dbReference type="GO" id="GO:0005737">
    <property type="term" value="C:cytoplasm"/>
    <property type="evidence" value="ECO:0007669"/>
    <property type="project" value="UniProtKB-SubCell"/>
</dbReference>
<dbReference type="Pfam" id="PF00501">
    <property type="entry name" value="AMP-binding"/>
    <property type="match status" value="1"/>
</dbReference>
<dbReference type="GO" id="GO:0050661">
    <property type="term" value="F:NADP binding"/>
    <property type="evidence" value="ECO:0007669"/>
    <property type="project" value="InterPro"/>
</dbReference>
<keyword evidence="2" id="KW-0596">Phosphopantetheine</keyword>
<evidence type="ECO:0000256" key="7">
    <source>
        <dbReference type="ARBA" id="ARBA00022737"/>
    </source>
</evidence>
<dbReference type="SUPFAM" id="SSF53335">
    <property type="entry name" value="S-adenosyl-L-methionine-dependent methyltransferases"/>
    <property type="match status" value="1"/>
</dbReference>